<dbReference type="Gene3D" id="3.80.10.10">
    <property type="entry name" value="Ribonuclease Inhibitor"/>
    <property type="match status" value="2"/>
</dbReference>
<protein>
    <recommendedName>
        <fullName evidence="3">F-box domain-containing protein</fullName>
    </recommendedName>
</protein>
<organism evidence="1 2">
    <name type="scientific">Lichtheimia ornata</name>
    <dbReference type="NCBI Taxonomy" id="688661"/>
    <lineage>
        <taxon>Eukaryota</taxon>
        <taxon>Fungi</taxon>
        <taxon>Fungi incertae sedis</taxon>
        <taxon>Mucoromycota</taxon>
        <taxon>Mucoromycotina</taxon>
        <taxon>Mucoromycetes</taxon>
        <taxon>Mucorales</taxon>
        <taxon>Lichtheimiaceae</taxon>
        <taxon>Lichtheimia</taxon>
    </lineage>
</organism>
<name>A0AAD7V2U6_9FUNG</name>
<reference evidence="1 2" key="1">
    <citation type="submission" date="2023-03" db="EMBL/GenBank/DDBJ databases">
        <title>Genome sequence of Lichtheimia ornata CBS 291.66.</title>
        <authorList>
            <person name="Mohabir J.T."/>
            <person name="Shea T.P."/>
            <person name="Kurbessoian T."/>
            <person name="Berby B."/>
            <person name="Fontaine J."/>
            <person name="Livny J."/>
            <person name="Gnirke A."/>
            <person name="Stajich J.E."/>
            <person name="Cuomo C.A."/>
        </authorList>
    </citation>
    <scope>NUCLEOTIDE SEQUENCE [LARGE SCALE GENOMIC DNA]</scope>
    <source>
        <strain evidence="1">CBS 291.66</strain>
    </source>
</reference>
<dbReference type="SUPFAM" id="SSF48452">
    <property type="entry name" value="TPR-like"/>
    <property type="match status" value="1"/>
</dbReference>
<dbReference type="AlphaFoldDB" id="A0AAD7V2U6"/>
<accession>A0AAD7V2U6</accession>
<dbReference type="SUPFAM" id="SSF52047">
    <property type="entry name" value="RNI-like"/>
    <property type="match status" value="1"/>
</dbReference>
<evidence type="ECO:0000313" key="2">
    <source>
        <dbReference type="Proteomes" id="UP001234581"/>
    </source>
</evidence>
<dbReference type="Proteomes" id="UP001234581">
    <property type="component" value="Unassembled WGS sequence"/>
</dbReference>
<proteinExistence type="predicted"/>
<comment type="caution">
    <text evidence="1">The sequence shown here is derived from an EMBL/GenBank/DDBJ whole genome shotgun (WGS) entry which is preliminary data.</text>
</comment>
<dbReference type="EMBL" id="JARTCD010000027">
    <property type="protein sequence ID" value="KAJ8658047.1"/>
    <property type="molecule type" value="Genomic_DNA"/>
</dbReference>
<dbReference type="InterPro" id="IPR032675">
    <property type="entry name" value="LRR_dom_sf"/>
</dbReference>
<evidence type="ECO:0000313" key="1">
    <source>
        <dbReference type="EMBL" id="KAJ8658047.1"/>
    </source>
</evidence>
<sequence length="672" mass="76305">MTIPVDSIAVDNLRMAASQGEHDRVITDSKDICKQLLNLHLQTLDIQARSYVACARIAKALDIATTIQQTDPASALGYLCQGYIHTQQGRFLAAARVYDTALQHVSTDDPFYDRLQKDKEMALERSTRRMDLVARLPNDVSYSIFGLVFAGCRYEEYCQYLLVSSTWRQCIFHSDHLQVIIEDEVPFEKTNSVIVESFQHLRSIEYRTCGVPFYMLFKSPNYFNSLTSLFIEQSPLGKVDEAISTLCSIGSTLTTLILRDYSRLDQPLYLNDILKSCPRLVSLDCITDIRLSPLEATFPALLHLTLHPVIQLIDNNLLMDILPWLPSLRHLDLSNVPTSTPMGVINASCRSLQCLRYSDGKVSFRRRRIVSSPTHGLRELNISNTIHNYSLDNIQQLLISHHDTLETLFIDLRAGTSRSQSLYDVINKNDDIRFGNLTILYVKCMSNTRGDKLYLDMMTWVVQRAPFLKRVVLSRYAVYPPLMRAMAQCVCLKSLVTDSLMRFIPEDRPDDYDHVFAQFIKDHVDFLANRGGSRLQTLHVGMVKIEDTMVQAIGGLKCLKVLILGSCHSINTSFIPLFQTLSGGCHDLHTLYLRAGIYGQLTISNDILYLLHGFCNLQILHTVADLSEATIGALGLRQCPHLNHVVLHRSKLHKEVIKVLKETIQFVRCVEY</sequence>
<dbReference type="GeneID" id="83213729"/>
<evidence type="ECO:0008006" key="3">
    <source>
        <dbReference type="Google" id="ProtNLM"/>
    </source>
</evidence>
<dbReference type="RefSeq" id="XP_058342960.1">
    <property type="nucleotide sequence ID" value="XM_058486348.1"/>
</dbReference>
<keyword evidence="2" id="KW-1185">Reference proteome</keyword>
<gene>
    <name evidence="1" type="ORF">O0I10_006318</name>
</gene>
<dbReference type="InterPro" id="IPR011990">
    <property type="entry name" value="TPR-like_helical_dom_sf"/>
</dbReference>